<evidence type="ECO:0000256" key="6">
    <source>
        <dbReference type="ARBA" id="ARBA00023136"/>
    </source>
</evidence>
<proteinExistence type="predicted"/>
<evidence type="ECO:0000256" key="8">
    <source>
        <dbReference type="SAM" id="Coils"/>
    </source>
</evidence>
<evidence type="ECO:0000259" key="11">
    <source>
        <dbReference type="Pfam" id="PF01757"/>
    </source>
</evidence>
<feature type="transmembrane region" description="Helical" evidence="10">
    <location>
        <begin position="77"/>
        <end position="95"/>
    </location>
</feature>
<dbReference type="InterPro" id="IPR002656">
    <property type="entry name" value="Acyl_transf_3_dom"/>
</dbReference>
<evidence type="ECO:0000256" key="1">
    <source>
        <dbReference type="ARBA" id="ARBA00004651"/>
    </source>
</evidence>
<accession>A0A4Y8JVQ3</accession>
<feature type="transmembrane region" description="Helical" evidence="10">
    <location>
        <begin position="146"/>
        <end position="161"/>
    </location>
</feature>
<keyword evidence="3 12" id="KW-0808">Transferase</keyword>
<dbReference type="InterPro" id="IPR050879">
    <property type="entry name" value="Acyltransferase_3"/>
</dbReference>
<feature type="domain" description="Acyltransferase 3" evidence="11">
    <location>
        <begin position="9"/>
        <end position="346"/>
    </location>
</feature>
<evidence type="ECO:0000256" key="4">
    <source>
        <dbReference type="ARBA" id="ARBA00022692"/>
    </source>
</evidence>
<keyword evidence="7" id="KW-0012">Acyltransferase</keyword>
<feature type="transmembrane region" description="Helical" evidence="10">
    <location>
        <begin position="36"/>
        <end position="56"/>
    </location>
</feature>
<evidence type="ECO:0000256" key="2">
    <source>
        <dbReference type="ARBA" id="ARBA00022475"/>
    </source>
</evidence>
<keyword evidence="13" id="KW-1185">Reference proteome</keyword>
<feature type="region of interest" description="Disordered" evidence="9">
    <location>
        <begin position="615"/>
        <end position="634"/>
    </location>
</feature>
<feature type="transmembrane region" description="Helical" evidence="10">
    <location>
        <begin position="260"/>
        <end position="281"/>
    </location>
</feature>
<dbReference type="GO" id="GO:0005886">
    <property type="term" value="C:plasma membrane"/>
    <property type="evidence" value="ECO:0007669"/>
    <property type="project" value="UniProtKB-SubCell"/>
</dbReference>
<evidence type="ECO:0000313" key="13">
    <source>
        <dbReference type="Proteomes" id="UP000297472"/>
    </source>
</evidence>
<evidence type="ECO:0000256" key="7">
    <source>
        <dbReference type="ARBA" id="ARBA00023315"/>
    </source>
</evidence>
<comment type="caution">
    <text evidence="12">The sequence shown here is derived from an EMBL/GenBank/DDBJ whole genome shotgun (WGS) entry which is preliminary data.</text>
</comment>
<feature type="coiled-coil region" evidence="8">
    <location>
        <begin position="408"/>
        <end position="442"/>
    </location>
</feature>
<reference evidence="12 13" key="1">
    <citation type="submission" date="2019-03" db="EMBL/GenBank/DDBJ databases">
        <title>Genomics of glacier-inhabiting Cryobacterium strains.</title>
        <authorList>
            <person name="Liu Q."/>
            <person name="Xin Y.-H."/>
        </authorList>
    </citation>
    <scope>NUCLEOTIDE SEQUENCE [LARGE SCALE GENOMIC DNA]</scope>
    <source>
        <strain evidence="12 13">TMT1-51</strain>
    </source>
</reference>
<dbReference type="OrthoDB" id="3404679at2"/>
<keyword evidence="6 10" id="KW-0472">Membrane</keyword>
<keyword evidence="2" id="KW-1003">Cell membrane</keyword>
<feature type="transmembrane region" description="Helical" evidence="10">
    <location>
        <begin position="168"/>
        <end position="188"/>
    </location>
</feature>
<dbReference type="GO" id="GO:0016747">
    <property type="term" value="F:acyltransferase activity, transferring groups other than amino-acyl groups"/>
    <property type="evidence" value="ECO:0007669"/>
    <property type="project" value="InterPro"/>
</dbReference>
<feature type="transmembrane region" description="Helical" evidence="10">
    <location>
        <begin position="235"/>
        <end position="254"/>
    </location>
</feature>
<dbReference type="PANTHER" id="PTHR23028:SF53">
    <property type="entry name" value="ACYL_TRANSF_3 DOMAIN-CONTAINING PROTEIN"/>
    <property type="match status" value="1"/>
</dbReference>
<evidence type="ECO:0000256" key="9">
    <source>
        <dbReference type="SAM" id="MobiDB-lite"/>
    </source>
</evidence>
<dbReference type="PANTHER" id="PTHR23028">
    <property type="entry name" value="ACETYLTRANSFERASE"/>
    <property type="match status" value="1"/>
</dbReference>
<evidence type="ECO:0000313" key="12">
    <source>
        <dbReference type="EMBL" id="TFD30581.1"/>
    </source>
</evidence>
<feature type="transmembrane region" description="Helical" evidence="10">
    <location>
        <begin position="329"/>
        <end position="354"/>
    </location>
</feature>
<dbReference type="RefSeq" id="WP_134424429.1">
    <property type="nucleotide sequence ID" value="NZ_SOHA01000021.1"/>
</dbReference>
<dbReference type="Pfam" id="PF01757">
    <property type="entry name" value="Acyl_transf_3"/>
    <property type="match status" value="1"/>
</dbReference>
<evidence type="ECO:0000256" key="3">
    <source>
        <dbReference type="ARBA" id="ARBA00022679"/>
    </source>
</evidence>
<feature type="transmembrane region" description="Helical" evidence="10">
    <location>
        <begin position="12"/>
        <end position="30"/>
    </location>
</feature>
<dbReference type="Proteomes" id="UP000297472">
    <property type="component" value="Unassembled WGS sequence"/>
</dbReference>
<dbReference type="AlphaFoldDB" id="A0A4Y8JVQ3"/>
<dbReference type="GO" id="GO:0009103">
    <property type="term" value="P:lipopolysaccharide biosynthetic process"/>
    <property type="evidence" value="ECO:0007669"/>
    <property type="project" value="TreeGrafter"/>
</dbReference>
<feature type="transmembrane region" description="Helical" evidence="10">
    <location>
        <begin position="194"/>
        <end position="215"/>
    </location>
</feature>
<dbReference type="SUPFAM" id="SSF52266">
    <property type="entry name" value="SGNH hydrolase"/>
    <property type="match status" value="1"/>
</dbReference>
<gene>
    <name evidence="12" type="ORF">E3T49_08075</name>
</gene>
<keyword evidence="4 10" id="KW-0812">Transmembrane</keyword>
<organism evidence="12 13">
    <name type="scientific">Cryobacterium cryoconiti</name>
    <dbReference type="NCBI Taxonomy" id="1259239"/>
    <lineage>
        <taxon>Bacteria</taxon>
        <taxon>Bacillati</taxon>
        <taxon>Actinomycetota</taxon>
        <taxon>Actinomycetes</taxon>
        <taxon>Micrococcales</taxon>
        <taxon>Microbacteriaceae</taxon>
        <taxon>Cryobacterium</taxon>
    </lineage>
</organism>
<dbReference type="EMBL" id="SOHA01000021">
    <property type="protein sequence ID" value="TFD30581.1"/>
    <property type="molecule type" value="Genomic_DNA"/>
</dbReference>
<dbReference type="InterPro" id="IPR036514">
    <property type="entry name" value="SGNH_hydro_sf"/>
</dbReference>
<evidence type="ECO:0000256" key="5">
    <source>
        <dbReference type="ARBA" id="ARBA00022989"/>
    </source>
</evidence>
<feature type="compositionally biased region" description="Basic and acidic residues" evidence="9">
    <location>
        <begin position="624"/>
        <end position="634"/>
    </location>
</feature>
<dbReference type="Gene3D" id="3.40.50.1110">
    <property type="entry name" value="SGNH hydrolase"/>
    <property type="match status" value="1"/>
</dbReference>
<keyword evidence="8" id="KW-0175">Coiled coil</keyword>
<keyword evidence="5 10" id="KW-1133">Transmembrane helix</keyword>
<dbReference type="CDD" id="cd01840">
    <property type="entry name" value="SGNH_hydrolase_yrhL_like"/>
    <property type="match status" value="1"/>
</dbReference>
<protein>
    <submittedName>
        <fullName evidence="12">Acetyltransferase</fullName>
    </submittedName>
</protein>
<sequence>MSVPTKRLAGLDGLRGIAVGLVVVFHFFPAALPGGFIGVDVFFVISGFLITGLLLTERDRTGRISLGRFWQRRALRLVPPLIPLILIAATAAWLIGGDVLVGLGWQLIGAATFGYNWVSIAGSASYFSATAPELFRNLWSLAVEEQFYLIWPFALLALLLVRNDPLRLGLVSALALASALWMGLLYQPGDPTRVYYGSDTHSFGLFTGAALALLLHRSGGGARPVSRLAALLGRWRPGLGVAALAGVLVAAFLLPDTGATTYRGGLLAVSLLTAVVIWAAVQGRRFGAALDTGTLRYLGERSYGIYLWHWPVLVLLQSLWPAALTSPTVLTSIVIGLPALSLTLLAAGASYRWLEVPVRSNGVRGSIRRLRTRAARSSYRRGWVALAVVTGLLLTGGTTAAIVTAPQQTSAQSEIERGQKALDAAERQALQAERRASRSAAAAPASAGAGERITAVGDSVMLASAPELQAGFPGIAIDAAVSRGMAAAPDILKAQAESGALRPVVVVGLGTNGPIRASQLDDIRAVIGPDRELVLVTAFAERDWTAGVNDALVAFAGRYRAVELADWHGAIAPHTDLLAGDNVHPGPTGGRIYTESVRAALDRLAHTPPAFGGLDAYRAPDPMRPLEHRPPRMP</sequence>
<evidence type="ECO:0000256" key="10">
    <source>
        <dbReference type="SAM" id="Phobius"/>
    </source>
</evidence>
<comment type="subcellular location">
    <subcellularLocation>
        <location evidence="1">Cell membrane</location>
        <topology evidence="1">Multi-pass membrane protein</topology>
    </subcellularLocation>
</comment>
<feature type="transmembrane region" description="Helical" evidence="10">
    <location>
        <begin position="302"/>
        <end position="323"/>
    </location>
</feature>
<feature type="transmembrane region" description="Helical" evidence="10">
    <location>
        <begin position="383"/>
        <end position="403"/>
    </location>
</feature>
<name>A0A4Y8JVQ3_9MICO</name>